<proteinExistence type="predicted"/>
<dbReference type="RefSeq" id="WP_096495007.1">
    <property type="nucleotide sequence ID" value="NZ_CP023445.1"/>
</dbReference>
<evidence type="ECO:0000313" key="1">
    <source>
        <dbReference type="EMBL" id="ATE55172.1"/>
    </source>
</evidence>
<reference evidence="1" key="1">
    <citation type="submission" date="2017-09" db="EMBL/GenBank/DDBJ databases">
        <title>Complete Genome Sequence of ansamitocin-producing Bacterium Actinosynnema pretiosum X47.</title>
        <authorList>
            <person name="Cao G."/>
            <person name="Zong G."/>
            <person name="Zhong C."/>
            <person name="Fu J."/>
        </authorList>
    </citation>
    <scope>NUCLEOTIDE SEQUENCE [LARGE SCALE GENOMIC DNA]</scope>
    <source>
        <strain evidence="1">X47</strain>
    </source>
</reference>
<protein>
    <submittedName>
        <fullName evidence="1">Uncharacterized protein</fullName>
    </submittedName>
</protein>
<sequence length="76" mass="8205">MDVLSHSSEAGITRVLTGLAAEFGDRLPESVVTGTVLQARRDLQGQIAPESLEELLHRLAHYRLRELPDAGATTPA</sequence>
<dbReference type="KEGG" id="apre:CNX65_19320"/>
<organism evidence="1 2">
    <name type="scientific">Actinosynnema pretiosum</name>
    <dbReference type="NCBI Taxonomy" id="42197"/>
    <lineage>
        <taxon>Bacteria</taxon>
        <taxon>Bacillati</taxon>
        <taxon>Actinomycetota</taxon>
        <taxon>Actinomycetes</taxon>
        <taxon>Pseudonocardiales</taxon>
        <taxon>Pseudonocardiaceae</taxon>
        <taxon>Actinosynnema</taxon>
    </lineage>
</organism>
<accession>A0A290Z872</accession>
<dbReference type="EMBL" id="CP023445">
    <property type="protein sequence ID" value="ATE55172.1"/>
    <property type="molecule type" value="Genomic_DNA"/>
</dbReference>
<evidence type="ECO:0000313" key="2">
    <source>
        <dbReference type="Proteomes" id="UP000218505"/>
    </source>
</evidence>
<keyword evidence="2" id="KW-1185">Reference proteome</keyword>
<gene>
    <name evidence="1" type="ORF">CNX65_19320</name>
</gene>
<name>A0A290Z872_9PSEU</name>
<dbReference type="Proteomes" id="UP000218505">
    <property type="component" value="Chromosome"/>
</dbReference>
<dbReference type="AlphaFoldDB" id="A0A290Z872"/>